<gene>
    <name evidence="2" type="ORF">P7K49_016998</name>
</gene>
<keyword evidence="3" id="KW-1185">Reference proteome</keyword>
<reference evidence="2 3" key="1">
    <citation type="submission" date="2023-05" db="EMBL/GenBank/DDBJ databases">
        <title>B98-5 Cell Line De Novo Hybrid Assembly: An Optical Mapping Approach.</title>
        <authorList>
            <person name="Kananen K."/>
            <person name="Auerbach J.A."/>
            <person name="Kautto E."/>
            <person name="Blachly J.S."/>
        </authorList>
    </citation>
    <scope>NUCLEOTIDE SEQUENCE [LARGE SCALE GENOMIC DNA]</scope>
    <source>
        <strain evidence="2">B95-8</strain>
        <tissue evidence="2">Cell line</tissue>
    </source>
</reference>
<evidence type="ECO:0000313" key="3">
    <source>
        <dbReference type="Proteomes" id="UP001266305"/>
    </source>
</evidence>
<proteinExistence type="predicted"/>
<organism evidence="2 3">
    <name type="scientific">Saguinus oedipus</name>
    <name type="common">Cotton-top tamarin</name>
    <name type="synonym">Oedipomidas oedipus</name>
    <dbReference type="NCBI Taxonomy" id="9490"/>
    <lineage>
        <taxon>Eukaryota</taxon>
        <taxon>Metazoa</taxon>
        <taxon>Chordata</taxon>
        <taxon>Craniata</taxon>
        <taxon>Vertebrata</taxon>
        <taxon>Euteleostomi</taxon>
        <taxon>Mammalia</taxon>
        <taxon>Eutheria</taxon>
        <taxon>Euarchontoglires</taxon>
        <taxon>Primates</taxon>
        <taxon>Haplorrhini</taxon>
        <taxon>Platyrrhini</taxon>
        <taxon>Cebidae</taxon>
        <taxon>Callitrichinae</taxon>
        <taxon>Saguinus</taxon>
    </lineage>
</organism>
<evidence type="ECO:0000313" key="2">
    <source>
        <dbReference type="EMBL" id="KAK2103142.1"/>
    </source>
</evidence>
<dbReference type="Proteomes" id="UP001266305">
    <property type="component" value="Unassembled WGS sequence"/>
</dbReference>
<sequence>MASSALRLAQPLDASLEMGASSHEDPLPGSALFPHGILPVSTQKTLLGSTLKHTALQRHFIPAAWGLVCAAPVQPECSETVKGSLPGQEDPRSSIAASQGEGVSELQNNKEFTWMDLIHVQNQHFKQPFMVLQEASHMLRDIFREIHS</sequence>
<evidence type="ECO:0000256" key="1">
    <source>
        <dbReference type="SAM" id="MobiDB-lite"/>
    </source>
</evidence>
<protein>
    <submittedName>
        <fullName evidence="2">Uncharacterized protein</fullName>
    </submittedName>
</protein>
<accession>A0ABQ9V1B4</accession>
<feature type="region of interest" description="Disordered" evidence="1">
    <location>
        <begin position="80"/>
        <end position="103"/>
    </location>
</feature>
<dbReference type="EMBL" id="JASSZA010000008">
    <property type="protein sequence ID" value="KAK2103142.1"/>
    <property type="molecule type" value="Genomic_DNA"/>
</dbReference>
<name>A0ABQ9V1B4_SAGOE</name>
<comment type="caution">
    <text evidence="2">The sequence shown here is derived from an EMBL/GenBank/DDBJ whole genome shotgun (WGS) entry which is preliminary data.</text>
</comment>